<dbReference type="PANTHER" id="PTHR47763">
    <property type="entry name" value="ALPHA-PROTEIN KINASE VWKA"/>
    <property type="match status" value="1"/>
</dbReference>
<dbReference type="GO" id="GO:0005524">
    <property type="term" value="F:ATP binding"/>
    <property type="evidence" value="ECO:0007669"/>
    <property type="project" value="InterPro"/>
</dbReference>
<evidence type="ECO:0000256" key="4">
    <source>
        <dbReference type="SAM" id="Coils"/>
    </source>
</evidence>
<proteinExistence type="predicted"/>
<feature type="compositionally biased region" description="Basic and acidic residues" evidence="5">
    <location>
        <begin position="473"/>
        <end position="492"/>
    </location>
</feature>
<feature type="region of interest" description="Disordered" evidence="5">
    <location>
        <begin position="473"/>
        <end position="493"/>
    </location>
</feature>
<protein>
    <recommendedName>
        <fullName evidence="6">Alpha-type protein kinase domain-containing protein</fullName>
    </recommendedName>
</protein>
<evidence type="ECO:0000256" key="1">
    <source>
        <dbReference type="ARBA" id="ARBA00022527"/>
    </source>
</evidence>
<comment type="caution">
    <text evidence="7">The sequence shown here is derived from an EMBL/GenBank/DDBJ whole genome shotgun (WGS) entry which is preliminary data.</text>
</comment>
<feature type="domain" description="Alpha-type protein kinase" evidence="6">
    <location>
        <begin position="1118"/>
        <end position="1339"/>
    </location>
</feature>
<feature type="coiled-coil region" evidence="4">
    <location>
        <begin position="1013"/>
        <end position="1074"/>
    </location>
</feature>
<dbReference type="InterPro" id="IPR052969">
    <property type="entry name" value="Thr-specific_kinase-like"/>
</dbReference>
<evidence type="ECO:0000256" key="2">
    <source>
        <dbReference type="ARBA" id="ARBA00022679"/>
    </source>
</evidence>
<name>A0A8S1MY12_PARPR</name>
<dbReference type="CDD" id="cd04515">
    <property type="entry name" value="Alpha_kinase"/>
    <property type="match status" value="1"/>
</dbReference>
<evidence type="ECO:0000313" key="8">
    <source>
        <dbReference type="Proteomes" id="UP000688137"/>
    </source>
</evidence>
<dbReference type="PROSITE" id="PS51158">
    <property type="entry name" value="ALPHA_KINASE"/>
    <property type="match status" value="1"/>
</dbReference>
<keyword evidence="2" id="KW-0808">Transferase</keyword>
<reference evidence="7" key="1">
    <citation type="submission" date="2021-01" db="EMBL/GenBank/DDBJ databases">
        <authorList>
            <consortium name="Genoscope - CEA"/>
            <person name="William W."/>
        </authorList>
    </citation>
    <scope>NUCLEOTIDE SEQUENCE</scope>
</reference>
<dbReference type="GO" id="GO:0004674">
    <property type="term" value="F:protein serine/threonine kinase activity"/>
    <property type="evidence" value="ECO:0007669"/>
    <property type="project" value="UniProtKB-KW"/>
</dbReference>
<evidence type="ECO:0000313" key="7">
    <source>
        <dbReference type="EMBL" id="CAD8085298.1"/>
    </source>
</evidence>
<dbReference type="PANTHER" id="PTHR47763:SF1">
    <property type="entry name" value="DUF659 DOMAIN-CONTAINING PROTEIN"/>
    <property type="match status" value="1"/>
</dbReference>
<keyword evidence="3" id="KW-0418">Kinase</keyword>
<sequence length="1339" mass="153582">MNQNPQILDTITNQDVMQNTQNQFVNQPKINEEQVNQQGFQRFPIPNQINNNQFKTPPFFVQGMPPNLPQGMPPNMPQGMPPNMPQGMPPNMPQGMPPNMPQGMPPNMPQGMPPNMPQGMPPNMPQGMPPNMPQGMPPNMPQGMPPNMPQGMPPNMPQGMPPNMPQGMPPNMPQGMPPNMPQGMPPNMPQGMPPNMPQGMPPNMPQGMPPNMPQGMPPNMPQGMPPNMPQGMPPNMPQGMPPNMPQGMPPNMPQGMPPNMPQGMPPNMPQGMPPNMPQGMPPNMPQGMPPNMPQGMPPNMPQGMPPNMPQGMPPNMPQGMPPNMPQGMPPNMPQGMPPNMPQGMPPNMPQGMPPNMPQGMPPNIPQGMPPNLPQGMPGMLPGMQQGMPGMPGMLPGLQQGMPGMIPGMQQGMQQGMVPPQIFNSINSLNSIGQFPQPQFNQNLAKNQDENQKQQLDKLKKEIEKLTNEIEGLNEEKQKIENDSKKKNSENNDLKQQLEQLTSKLEDSQRKYDQNDKQLKGTIINLEQKIKYEMEQQEHYKNQYKDSEVTIKKLNTEIQNLKTELKNLKETNENATKKIYQYNQQNDEAQNQKKKIQDYQNQIKQKDDKIAEQNLTIENLKQVKAQQNQDQQVVSRLQQQLSELNQKINDLSQENKHLQGQKNNFENDYKNIQNELEILQIEIKKYQRNEEFLKESLQQAYLQLENNSKNLSKDQAKEYEDQLRKIKESRENDNKIVLENFAIEKNRILQKQQEDIQKQKQLNNLGKQKMNEFARKASSIQCCFLIDLIKSSEKIGNAIIKAAETCCTLIKKTTNRESYWGAVCYGYNKKEFNLQNQQFSNSPDILSGFLKRQKLLKDPKDQPEDLKSALQNMLTLNWSEKYKLAIVIANSPCHGKRYHNPKKYFKYFFFKNDYDIKPNDDMEEIIKEIIKRDIILLVIRFNDETKVMCNELEKTYAKLKYPQLFFTLSVKGLDQKNSEFELIQQIQKMAAFIIGTDNKTTRTKINQQVRMQNFEEGQKDMKNLKEEVYNLNNEMQKEIQNKGEQQEKQISINLLQDAQEDIKQYEAGVEKLRECSDGALQALCKKGDIFDFDKKAKCQEFSCKVYKVELKQESFKKKIETIEQISYKSDDFDLKFESEWQCIRTYSPFAFGMMKAVYLMKKKNNTDEIYVVKIPIQQGPYKSKEQAVNDCRSHLIAKSLMKDFMEQVSNNNKGIQIVQYTDFLLLEENEHKYWIAERFFKGTFEKYNNNDGYISDAKTELNAISQAFSYFTYQKSSFNYIVNDIQGVGNYFTDPAINTIKGNFDETDVGEDGISSYLSTLQMRKGICEQLLKSIDIEID</sequence>
<keyword evidence="1" id="KW-0723">Serine/threonine-protein kinase</keyword>
<evidence type="ECO:0000259" key="6">
    <source>
        <dbReference type="PROSITE" id="PS51158"/>
    </source>
</evidence>
<keyword evidence="8" id="KW-1185">Reference proteome</keyword>
<keyword evidence="4" id="KW-0175">Coiled coil</keyword>
<dbReference type="InterPro" id="IPR004166">
    <property type="entry name" value="a-kinase_dom"/>
</dbReference>
<dbReference type="Pfam" id="PF02816">
    <property type="entry name" value="Alpha_kinase"/>
    <property type="match status" value="1"/>
</dbReference>
<accession>A0A8S1MY12</accession>
<dbReference type="SMART" id="SM00811">
    <property type="entry name" value="Alpha_kinase"/>
    <property type="match status" value="1"/>
</dbReference>
<dbReference type="EMBL" id="CAJJDM010000077">
    <property type="protein sequence ID" value="CAD8085298.1"/>
    <property type="molecule type" value="Genomic_DNA"/>
</dbReference>
<dbReference type="OMA" id="IANSPCH"/>
<dbReference type="Proteomes" id="UP000688137">
    <property type="component" value="Unassembled WGS sequence"/>
</dbReference>
<dbReference type="GO" id="GO:0005737">
    <property type="term" value="C:cytoplasm"/>
    <property type="evidence" value="ECO:0007669"/>
    <property type="project" value="TreeGrafter"/>
</dbReference>
<evidence type="ECO:0000256" key="5">
    <source>
        <dbReference type="SAM" id="MobiDB-lite"/>
    </source>
</evidence>
<gene>
    <name evidence="7" type="ORF">PPRIM_AZ9-3.1.T0740065</name>
</gene>
<organism evidence="7 8">
    <name type="scientific">Paramecium primaurelia</name>
    <dbReference type="NCBI Taxonomy" id="5886"/>
    <lineage>
        <taxon>Eukaryota</taxon>
        <taxon>Sar</taxon>
        <taxon>Alveolata</taxon>
        <taxon>Ciliophora</taxon>
        <taxon>Intramacronucleata</taxon>
        <taxon>Oligohymenophorea</taxon>
        <taxon>Peniculida</taxon>
        <taxon>Parameciidae</taxon>
        <taxon>Paramecium</taxon>
    </lineage>
</organism>
<evidence type="ECO:0000256" key="3">
    <source>
        <dbReference type="ARBA" id="ARBA00022777"/>
    </source>
</evidence>